<sequence>MWGWRWASFAHVSLLASLVIGQQDQGNSSDASTYPEAKDVAFVVYYSSPPSIRASEHVPGWSEWDRDIEKVQTMIRLNFESARITHPQCRLVVLTDNSTEISLDKIKQDGRAEGPEVEVIRIDGLDNEEEMISRLKARIKFLEDEKGNHHIVFLDTDMLVVKNMNTVFEDDFDIAATWRHNPTMPVNGGILFVRKDHTDRAHDFFRSMLKMTEQAILQHEKRRWFGQSDQVALSKIMNRKYGYRGPMPGSDAARKELNQTSPVRTTFYPSPGDWSAAPAESAHKYGFNVLLLSCALYNGAGAHKGSQTAKECNEQACCCSDQSAVLHFKGRLKTAMHYYWTIACANPFFFQCAVLPERCEIERNEKARREREKSERRKNKGFVGKIVDSLMGSSYMAQKKLQLRESLRDLSQTVKGVAATKAAKEASMKEQLDKKVAATLSAVPRQITLPPGYKVAGHAVKPHKKVIMHNL</sequence>
<dbReference type="Gene3D" id="3.90.550.10">
    <property type="entry name" value="Spore Coat Polysaccharide Biosynthesis Protein SpsA, Chain A"/>
    <property type="match status" value="1"/>
</dbReference>
<feature type="chain" id="PRO_5031025892" description="Nucleotide-diphospho-sugar transferase domain-containing protein" evidence="1">
    <location>
        <begin position="22"/>
        <end position="471"/>
    </location>
</feature>
<accession>A0A7S0RI38</accession>
<dbReference type="InterPro" id="IPR029044">
    <property type="entry name" value="Nucleotide-diphossugar_trans"/>
</dbReference>
<evidence type="ECO:0000313" key="2">
    <source>
        <dbReference type="EMBL" id="CAD8677957.1"/>
    </source>
</evidence>
<gene>
    <name evidence="2" type="ORF">POBO1169_LOCUS13848</name>
</gene>
<dbReference type="AlphaFoldDB" id="A0A7S0RI38"/>
<dbReference type="SUPFAM" id="SSF53448">
    <property type="entry name" value="Nucleotide-diphospho-sugar transferases"/>
    <property type="match status" value="1"/>
</dbReference>
<organism evidence="2">
    <name type="scientific">Pyramimonas obovata</name>
    <dbReference type="NCBI Taxonomy" id="1411642"/>
    <lineage>
        <taxon>Eukaryota</taxon>
        <taxon>Viridiplantae</taxon>
        <taxon>Chlorophyta</taxon>
        <taxon>Pyramimonadophyceae</taxon>
        <taxon>Pyramimonadales</taxon>
        <taxon>Pyramimonadaceae</taxon>
        <taxon>Pyramimonas</taxon>
        <taxon>Pyramimonas incertae sedis</taxon>
    </lineage>
</organism>
<reference evidence="2" key="1">
    <citation type="submission" date="2021-01" db="EMBL/GenBank/DDBJ databases">
        <authorList>
            <person name="Corre E."/>
            <person name="Pelletier E."/>
            <person name="Niang G."/>
            <person name="Scheremetjew M."/>
            <person name="Finn R."/>
            <person name="Kale V."/>
            <person name="Holt S."/>
            <person name="Cochrane G."/>
            <person name="Meng A."/>
            <person name="Brown T."/>
            <person name="Cohen L."/>
        </authorList>
    </citation>
    <scope>NUCLEOTIDE SEQUENCE</scope>
    <source>
        <strain evidence="2">CCMP722</strain>
    </source>
</reference>
<evidence type="ECO:0000256" key="1">
    <source>
        <dbReference type="SAM" id="SignalP"/>
    </source>
</evidence>
<keyword evidence="1" id="KW-0732">Signal</keyword>
<protein>
    <recommendedName>
        <fullName evidence="3">Nucleotide-diphospho-sugar transferase domain-containing protein</fullName>
    </recommendedName>
</protein>
<evidence type="ECO:0008006" key="3">
    <source>
        <dbReference type="Google" id="ProtNLM"/>
    </source>
</evidence>
<feature type="signal peptide" evidence="1">
    <location>
        <begin position="1"/>
        <end position="21"/>
    </location>
</feature>
<proteinExistence type="predicted"/>
<name>A0A7S0RI38_9CHLO</name>
<dbReference type="PANTHER" id="PTHR35723">
    <property type="entry name" value="POLYPHOSPHATIDYLINOSITOL PHOSPHATASE"/>
    <property type="match status" value="1"/>
</dbReference>
<dbReference type="EMBL" id="HBFA01027309">
    <property type="protein sequence ID" value="CAD8677957.1"/>
    <property type="molecule type" value="Transcribed_RNA"/>
</dbReference>